<name>A0ABX3FWY9_9ACTN</name>
<sequence>MERGFRRHMGPEHRPTRPGGAGAGRSGLRRRRCGSACGVILAAGVGWVCILLGMRFSPVARIHLMITFVLVMCGVAGGACFGWLLGGRVTGVLAAVAAGLGAAIGSFLSRRHVAAFLRPDPACDRDPVSAPGADPLPLSLPVPVPVPVSVPVVAVGGYAEGIADAVLVSVATYQAAAFPLTAFGVSEEERDARRGVAYRVCAHEGLPQAVRVSAAAALEAVDEGVDPGRAHAAVRALSLAVYDQRAAR</sequence>
<feature type="transmembrane region" description="Helical" evidence="2">
    <location>
        <begin position="35"/>
        <end position="56"/>
    </location>
</feature>
<keyword evidence="2" id="KW-1133">Transmembrane helix</keyword>
<dbReference type="EMBL" id="MQUR01000076">
    <property type="protein sequence ID" value="OLZ59380.1"/>
    <property type="molecule type" value="Genomic_DNA"/>
</dbReference>
<accession>A0ABX3FWY9</accession>
<keyword evidence="4" id="KW-1185">Reference proteome</keyword>
<evidence type="ECO:0008006" key="5">
    <source>
        <dbReference type="Google" id="ProtNLM"/>
    </source>
</evidence>
<evidence type="ECO:0000313" key="4">
    <source>
        <dbReference type="Proteomes" id="UP000187151"/>
    </source>
</evidence>
<evidence type="ECO:0000256" key="1">
    <source>
        <dbReference type="SAM" id="MobiDB-lite"/>
    </source>
</evidence>
<gene>
    <name evidence="3" type="ORF">AVW11_26655</name>
</gene>
<keyword evidence="2" id="KW-0472">Membrane</keyword>
<feature type="region of interest" description="Disordered" evidence="1">
    <location>
        <begin position="1"/>
        <end position="27"/>
    </location>
</feature>
<dbReference type="Proteomes" id="UP000187151">
    <property type="component" value="Unassembled WGS sequence"/>
</dbReference>
<evidence type="ECO:0000313" key="3">
    <source>
        <dbReference type="EMBL" id="OLZ59380.1"/>
    </source>
</evidence>
<feature type="transmembrane region" description="Helical" evidence="2">
    <location>
        <begin position="62"/>
        <end position="85"/>
    </location>
</feature>
<protein>
    <recommendedName>
        <fullName evidence="5">Integral membrane protein</fullName>
    </recommendedName>
</protein>
<evidence type="ECO:0000256" key="2">
    <source>
        <dbReference type="SAM" id="Phobius"/>
    </source>
</evidence>
<comment type="caution">
    <text evidence="3">The sequence shown here is derived from an EMBL/GenBank/DDBJ whole genome shotgun (WGS) entry which is preliminary data.</text>
</comment>
<reference evidence="3 4" key="1">
    <citation type="submission" date="2016-01" db="EMBL/GenBank/DDBJ databases">
        <title>Streptomyces amritsarensis strain MTCC 11845 genome sequencing and assembly.</title>
        <authorList>
            <person name="Sharma D."/>
            <person name="Nair G.R."/>
            <person name="Kaur G."/>
            <person name="Manhas R.K."/>
            <person name="Mayilraj S."/>
        </authorList>
    </citation>
    <scope>NUCLEOTIDE SEQUENCE [LARGE SCALE GENOMIC DNA]</scope>
    <source>
        <strain evidence="3 4">MTCC 11845</strain>
    </source>
</reference>
<organism evidence="3 4">
    <name type="scientific">Streptomyces amritsarensis</name>
    <dbReference type="NCBI Taxonomy" id="681158"/>
    <lineage>
        <taxon>Bacteria</taxon>
        <taxon>Bacillati</taxon>
        <taxon>Actinomycetota</taxon>
        <taxon>Actinomycetes</taxon>
        <taxon>Kitasatosporales</taxon>
        <taxon>Streptomycetaceae</taxon>
        <taxon>Streptomyces</taxon>
    </lineage>
</organism>
<feature type="compositionally biased region" description="Basic and acidic residues" evidence="1">
    <location>
        <begin position="1"/>
        <end position="15"/>
    </location>
</feature>
<keyword evidence="2" id="KW-0812">Transmembrane</keyword>
<proteinExistence type="predicted"/>
<feature type="transmembrane region" description="Helical" evidence="2">
    <location>
        <begin position="92"/>
        <end position="109"/>
    </location>
</feature>